<dbReference type="SMART" id="SM00986">
    <property type="entry name" value="UDG"/>
    <property type="match status" value="1"/>
</dbReference>
<dbReference type="GO" id="GO:0006281">
    <property type="term" value="P:DNA repair"/>
    <property type="evidence" value="ECO:0007669"/>
    <property type="project" value="UniProtKB-KW"/>
</dbReference>
<keyword evidence="7" id="KW-0234">DNA repair</keyword>
<dbReference type="AlphaFoldDB" id="A0A1M7YIL8"/>
<keyword evidence="6" id="KW-0411">Iron-sulfur</keyword>
<evidence type="ECO:0000256" key="7">
    <source>
        <dbReference type="ARBA" id="ARBA00023204"/>
    </source>
</evidence>
<dbReference type="Proteomes" id="UP000184603">
    <property type="component" value="Unassembled WGS sequence"/>
</dbReference>
<sequence length="279" mass="30967">MIMERTLTPDTEIILRDLQALLNYHRLSGIESYPATEEIRGLLRMTTGMDLPQEVRRQRPPTAIGSAEKTVRPVEPPKLKRESSQRIQVSALHDIREEVMACNGCALSEKRVVPVPGGGAEKAKLLIVGDWLALVGGQKSPVGCVFGIEQDRMLGKMLEAIQLPKNNVFVTNVIKCGIADSCQPKAEHVRACVSFLHRQIVSIQPEVILSMGLIATRALLNRREPLSKLRGQLHVCSGPNDRKIPLIATYHPTFLLQNPEMKKATWLDLQLLARQLGLA</sequence>
<dbReference type="SUPFAM" id="SSF52141">
    <property type="entry name" value="Uracil-DNA glycosylase-like"/>
    <property type="match status" value="1"/>
</dbReference>
<evidence type="ECO:0000313" key="10">
    <source>
        <dbReference type="Proteomes" id="UP000184603"/>
    </source>
</evidence>
<dbReference type="InterPro" id="IPR005122">
    <property type="entry name" value="Uracil-DNA_glycosylase-like"/>
</dbReference>
<protein>
    <submittedName>
        <fullName evidence="9">DNA polymerase</fullName>
    </submittedName>
</protein>
<keyword evidence="1" id="KW-0004">4Fe-4S</keyword>
<proteinExistence type="predicted"/>
<dbReference type="GO" id="GO:0046872">
    <property type="term" value="F:metal ion binding"/>
    <property type="evidence" value="ECO:0007669"/>
    <property type="project" value="UniProtKB-KW"/>
</dbReference>
<dbReference type="PANTHER" id="PTHR33693">
    <property type="entry name" value="TYPE-5 URACIL-DNA GLYCOSYLASE"/>
    <property type="match status" value="1"/>
</dbReference>
<evidence type="ECO:0000256" key="4">
    <source>
        <dbReference type="ARBA" id="ARBA00022801"/>
    </source>
</evidence>
<evidence type="ECO:0000259" key="8">
    <source>
        <dbReference type="SMART" id="SM00986"/>
    </source>
</evidence>
<dbReference type="GO" id="GO:0051539">
    <property type="term" value="F:4 iron, 4 sulfur cluster binding"/>
    <property type="evidence" value="ECO:0007669"/>
    <property type="project" value="UniProtKB-KW"/>
</dbReference>
<organism evidence="9 10">
    <name type="scientific">Desulfopila aestuarii DSM 18488</name>
    <dbReference type="NCBI Taxonomy" id="1121416"/>
    <lineage>
        <taxon>Bacteria</taxon>
        <taxon>Pseudomonadati</taxon>
        <taxon>Thermodesulfobacteriota</taxon>
        <taxon>Desulfobulbia</taxon>
        <taxon>Desulfobulbales</taxon>
        <taxon>Desulfocapsaceae</taxon>
        <taxon>Desulfopila</taxon>
    </lineage>
</organism>
<dbReference type="InterPro" id="IPR036895">
    <property type="entry name" value="Uracil-DNA_glycosylase-like_sf"/>
</dbReference>
<dbReference type="SMART" id="SM00987">
    <property type="entry name" value="UreE_C"/>
    <property type="match status" value="1"/>
</dbReference>
<keyword evidence="4" id="KW-0378">Hydrolase</keyword>
<evidence type="ECO:0000313" key="9">
    <source>
        <dbReference type="EMBL" id="SHO52465.1"/>
    </source>
</evidence>
<dbReference type="STRING" id="1121416.SAMN02745220_04576"/>
<dbReference type="Gene3D" id="3.40.470.10">
    <property type="entry name" value="Uracil-DNA glycosylase-like domain"/>
    <property type="match status" value="1"/>
</dbReference>
<dbReference type="Pfam" id="PF03167">
    <property type="entry name" value="UDG"/>
    <property type="match status" value="1"/>
</dbReference>
<evidence type="ECO:0000256" key="6">
    <source>
        <dbReference type="ARBA" id="ARBA00023014"/>
    </source>
</evidence>
<dbReference type="PANTHER" id="PTHR33693:SF1">
    <property type="entry name" value="TYPE-4 URACIL-DNA GLYCOSYLASE"/>
    <property type="match status" value="1"/>
</dbReference>
<keyword evidence="2" id="KW-0479">Metal-binding</keyword>
<evidence type="ECO:0000256" key="2">
    <source>
        <dbReference type="ARBA" id="ARBA00022723"/>
    </source>
</evidence>
<dbReference type="InterPro" id="IPR051536">
    <property type="entry name" value="UDG_Type-4/5"/>
</dbReference>
<feature type="domain" description="Uracil-DNA glycosylase-like" evidence="8">
    <location>
        <begin position="116"/>
        <end position="270"/>
    </location>
</feature>
<evidence type="ECO:0000256" key="3">
    <source>
        <dbReference type="ARBA" id="ARBA00022763"/>
    </source>
</evidence>
<name>A0A1M7YIL8_9BACT</name>
<accession>A0A1M7YIL8</accession>
<keyword evidence="5" id="KW-0408">Iron</keyword>
<reference evidence="9 10" key="1">
    <citation type="submission" date="2016-12" db="EMBL/GenBank/DDBJ databases">
        <authorList>
            <person name="Song W.-J."/>
            <person name="Kurnit D.M."/>
        </authorList>
    </citation>
    <scope>NUCLEOTIDE SEQUENCE [LARGE SCALE GENOMIC DNA]</scope>
    <source>
        <strain evidence="9 10">DSM 18488</strain>
    </source>
</reference>
<evidence type="ECO:0000256" key="1">
    <source>
        <dbReference type="ARBA" id="ARBA00022485"/>
    </source>
</evidence>
<dbReference type="GO" id="GO:0097506">
    <property type="term" value="F:deaminated base DNA N-glycosylase activity"/>
    <property type="evidence" value="ECO:0007669"/>
    <property type="project" value="UniProtKB-ARBA"/>
</dbReference>
<evidence type="ECO:0000256" key="5">
    <source>
        <dbReference type="ARBA" id="ARBA00023004"/>
    </source>
</evidence>
<gene>
    <name evidence="9" type="ORF">SAMN02745220_04576</name>
</gene>
<keyword evidence="10" id="KW-1185">Reference proteome</keyword>
<keyword evidence="3" id="KW-0227">DNA damage</keyword>
<dbReference type="EMBL" id="FRFE01000036">
    <property type="protein sequence ID" value="SHO52465.1"/>
    <property type="molecule type" value="Genomic_DNA"/>
</dbReference>
<dbReference type="CDD" id="cd10030">
    <property type="entry name" value="UDG-F4_TTUDGA_SPO1dp_like"/>
    <property type="match status" value="1"/>
</dbReference>